<dbReference type="AlphaFoldDB" id="A0A1M4XLB6"/>
<evidence type="ECO:0000256" key="1">
    <source>
        <dbReference type="ARBA" id="ARBA00000085"/>
    </source>
</evidence>
<proteinExistence type="predicted"/>
<dbReference type="SUPFAM" id="SSF47384">
    <property type="entry name" value="Homodimeric domain of signal transducing histidine kinase"/>
    <property type="match status" value="1"/>
</dbReference>
<comment type="catalytic activity">
    <reaction evidence="1">
        <text>ATP + protein L-histidine = ADP + protein N-phospho-L-histidine.</text>
        <dbReference type="EC" id="2.7.13.3"/>
    </reaction>
</comment>
<evidence type="ECO:0000256" key="6">
    <source>
        <dbReference type="ARBA" id="ARBA00022777"/>
    </source>
</evidence>
<dbReference type="Proteomes" id="UP000184148">
    <property type="component" value="Unassembled WGS sequence"/>
</dbReference>
<keyword evidence="7" id="KW-0067">ATP-binding</keyword>
<evidence type="ECO:0000256" key="5">
    <source>
        <dbReference type="ARBA" id="ARBA00022741"/>
    </source>
</evidence>
<keyword evidence="9" id="KW-0175">Coiled coil</keyword>
<evidence type="ECO:0000256" key="9">
    <source>
        <dbReference type="SAM" id="Coils"/>
    </source>
</evidence>
<feature type="domain" description="Signal transduction histidine kinase dimerisation/phosphoacceptor" evidence="10">
    <location>
        <begin position="74"/>
        <end position="138"/>
    </location>
</feature>
<dbReference type="GO" id="GO:0000155">
    <property type="term" value="F:phosphorelay sensor kinase activity"/>
    <property type="evidence" value="ECO:0007669"/>
    <property type="project" value="InterPro"/>
</dbReference>
<dbReference type="Pfam" id="PF00512">
    <property type="entry name" value="HisKA"/>
    <property type="match status" value="1"/>
</dbReference>
<keyword evidence="6 11" id="KW-0418">Kinase</keyword>
<dbReference type="CDD" id="cd00082">
    <property type="entry name" value="HisKA"/>
    <property type="match status" value="1"/>
</dbReference>
<keyword evidence="12" id="KW-1185">Reference proteome</keyword>
<dbReference type="InterPro" id="IPR003661">
    <property type="entry name" value="HisK_dim/P_dom"/>
</dbReference>
<evidence type="ECO:0000256" key="3">
    <source>
        <dbReference type="ARBA" id="ARBA00022553"/>
    </source>
</evidence>
<keyword evidence="5" id="KW-0547">Nucleotide-binding</keyword>
<dbReference type="Gene3D" id="1.10.287.130">
    <property type="match status" value="1"/>
</dbReference>
<accession>A0A1M4XLB6</accession>
<dbReference type="STRING" id="1121429.SAMN02745133_01493"/>
<reference evidence="12" key="1">
    <citation type="submission" date="2016-11" db="EMBL/GenBank/DDBJ databases">
        <authorList>
            <person name="Varghese N."/>
            <person name="Submissions S."/>
        </authorList>
    </citation>
    <scope>NUCLEOTIDE SEQUENCE [LARGE SCALE GENOMIC DNA]</scope>
    <source>
        <strain evidence="12">DSM 12395</strain>
    </source>
</reference>
<dbReference type="InterPro" id="IPR036097">
    <property type="entry name" value="HisK_dim/P_sf"/>
</dbReference>
<evidence type="ECO:0000256" key="8">
    <source>
        <dbReference type="ARBA" id="ARBA00023012"/>
    </source>
</evidence>
<gene>
    <name evidence="11" type="ORF">SAMN02745133_01493</name>
</gene>
<evidence type="ECO:0000259" key="10">
    <source>
        <dbReference type="SMART" id="SM00388"/>
    </source>
</evidence>
<evidence type="ECO:0000313" key="12">
    <source>
        <dbReference type="Proteomes" id="UP000184148"/>
    </source>
</evidence>
<dbReference type="PANTHER" id="PTHR43065:SF10">
    <property type="entry name" value="PEROXIDE STRESS-ACTIVATED HISTIDINE KINASE MAK3"/>
    <property type="match status" value="1"/>
</dbReference>
<dbReference type="SMART" id="SM00388">
    <property type="entry name" value="HisKA"/>
    <property type="match status" value="1"/>
</dbReference>
<dbReference type="PANTHER" id="PTHR43065">
    <property type="entry name" value="SENSOR HISTIDINE KINASE"/>
    <property type="match status" value="1"/>
</dbReference>
<sequence length="171" mass="19416">MALKNLSLEIEKRIAADSRFFDELTRLNNELIMAKRELTQKNLELEAVNRELQRCNIELENAHNILQNREKLSIVGQMAAGMAHEVKNPLTAVRGMAQLLKERCAPEHSRLADAIIEETHRACRVINDYLQLARHKPPSLELQEVKKVVQEVWEIVEPLAGAAAQKTHGSI</sequence>
<keyword evidence="3" id="KW-0597">Phosphoprotein</keyword>
<organism evidence="11 12">
    <name type="scientific">Desulforamulus putei DSM 12395</name>
    <dbReference type="NCBI Taxonomy" id="1121429"/>
    <lineage>
        <taxon>Bacteria</taxon>
        <taxon>Bacillati</taxon>
        <taxon>Bacillota</taxon>
        <taxon>Clostridia</taxon>
        <taxon>Eubacteriales</taxon>
        <taxon>Peptococcaceae</taxon>
        <taxon>Desulforamulus</taxon>
    </lineage>
</organism>
<evidence type="ECO:0000256" key="7">
    <source>
        <dbReference type="ARBA" id="ARBA00022840"/>
    </source>
</evidence>
<keyword evidence="8" id="KW-0902">Two-component regulatory system</keyword>
<evidence type="ECO:0000256" key="4">
    <source>
        <dbReference type="ARBA" id="ARBA00022679"/>
    </source>
</evidence>
<dbReference type="EC" id="2.7.13.3" evidence="2"/>
<feature type="coiled-coil region" evidence="9">
    <location>
        <begin position="21"/>
        <end position="69"/>
    </location>
</feature>
<evidence type="ECO:0000256" key="2">
    <source>
        <dbReference type="ARBA" id="ARBA00012438"/>
    </source>
</evidence>
<protein>
    <recommendedName>
        <fullName evidence="2">histidine kinase</fullName>
        <ecNumber evidence="2">2.7.13.3</ecNumber>
    </recommendedName>
</protein>
<dbReference type="GO" id="GO:0005524">
    <property type="term" value="F:ATP binding"/>
    <property type="evidence" value="ECO:0007669"/>
    <property type="project" value="UniProtKB-KW"/>
</dbReference>
<keyword evidence="4" id="KW-0808">Transferase</keyword>
<dbReference type="EMBL" id="FQUY01000008">
    <property type="protein sequence ID" value="SHE94240.1"/>
    <property type="molecule type" value="Genomic_DNA"/>
</dbReference>
<name>A0A1M4XLB6_9FIRM</name>
<evidence type="ECO:0000313" key="11">
    <source>
        <dbReference type="EMBL" id="SHE94240.1"/>
    </source>
</evidence>